<evidence type="ECO:0000313" key="4">
    <source>
        <dbReference type="EMBL" id="GGA00924.1"/>
    </source>
</evidence>
<dbReference type="EMBL" id="BMID01000001">
    <property type="protein sequence ID" value="GGA00924.1"/>
    <property type="molecule type" value="Genomic_DNA"/>
</dbReference>
<evidence type="ECO:0000313" key="5">
    <source>
        <dbReference type="Proteomes" id="UP000603317"/>
    </source>
</evidence>
<comment type="caution">
    <text evidence="4">The sequence shown here is derived from an EMBL/GenBank/DDBJ whole genome shotgun (WGS) entry which is preliminary data.</text>
</comment>
<proteinExistence type="inferred from homology"/>
<dbReference type="PRINTS" id="PR00081">
    <property type="entry name" value="GDHRDH"/>
</dbReference>
<dbReference type="Gene3D" id="3.40.50.720">
    <property type="entry name" value="NAD(P)-binding Rossmann-like Domain"/>
    <property type="match status" value="1"/>
</dbReference>
<evidence type="ECO:0000256" key="2">
    <source>
        <dbReference type="ARBA" id="ARBA00023002"/>
    </source>
</evidence>
<accession>A0ABQ1F5V7</accession>
<dbReference type="Pfam" id="PF00106">
    <property type="entry name" value="adh_short"/>
    <property type="match status" value="1"/>
</dbReference>
<dbReference type="RefSeq" id="WP_188641375.1">
    <property type="nucleotide sequence ID" value="NZ_BMID01000001.1"/>
</dbReference>
<comment type="similarity">
    <text evidence="1 3">Belongs to the short-chain dehydrogenases/reductases (SDR) family.</text>
</comment>
<dbReference type="InterPro" id="IPR002347">
    <property type="entry name" value="SDR_fam"/>
</dbReference>
<sequence length="279" mass="29576">MNETPAKTAEGQVVWITGASSGIGRALAHEWGARGAKLILSGRDLQRLSAVADRTGAETITVPFDVRDSEAMQRSVERALAWAGRIDVLVNNAGISQRSLALETSMEVYRQIIDIDLVSQIELTQAILPKMVSQCGGKLVFISSIAGKVGVPLRTAYSAAKFGLIGYADALRAEVKQHGIDVHVIAPGSVATDVSKNALGADAKPRGFSDEAIDNGMPVGKAAREIVDAVTAGEREVIVSDGAERRMGELRKTQDEVFDRMAALMEEGYAEKLGASGGK</sequence>
<keyword evidence="2" id="KW-0560">Oxidoreductase</keyword>
<keyword evidence="5" id="KW-1185">Reference proteome</keyword>
<reference evidence="5" key="1">
    <citation type="journal article" date="2019" name="Int. J. Syst. Evol. Microbiol.">
        <title>The Global Catalogue of Microorganisms (GCM) 10K type strain sequencing project: providing services to taxonomists for standard genome sequencing and annotation.</title>
        <authorList>
            <consortium name="The Broad Institute Genomics Platform"/>
            <consortium name="The Broad Institute Genome Sequencing Center for Infectious Disease"/>
            <person name="Wu L."/>
            <person name="Ma J."/>
        </authorList>
    </citation>
    <scope>NUCLEOTIDE SEQUENCE [LARGE SCALE GENOMIC DNA]</scope>
    <source>
        <strain evidence="5">CGMCC 1.15297</strain>
    </source>
</reference>
<protein>
    <submittedName>
        <fullName evidence="4">Oxidoreductase</fullName>
    </submittedName>
</protein>
<dbReference type="SUPFAM" id="SSF51735">
    <property type="entry name" value="NAD(P)-binding Rossmann-fold domains"/>
    <property type="match status" value="1"/>
</dbReference>
<evidence type="ECO:0000256" key="3">
    <source>
        <dbReference type="RuleBase" id="RU000363"/>
    </source>
</evidence>
<dbReference type="PROSITE" id="PS00061">
    <property type="entry name" value="ADH_SHORT"/>
    <property type="match status" value="1"/>
</dbReference>
<dbReference type="PRINTS" id="PR00080">
    <property type="entry name" value="SDRFAMILY"/>
</dbReference>
<dbReference type="InterPro" id="IPR036291">
    <property type="entry name" value="NAD(P)-bd_dom_sf"/>
</dbReference>
<organism evidence="4 5">
    <name type="scientific">Blastomonas marina</name>
    <dbReference type="NCBI Taxonomy" id="1867408"/>
    <lineage>
        <taxon>Bacteria</taxon>
        <taxon>Pseudomonadati</taxon>
        <taxon>Pseudomonadota</taxon>
        <taxon>Alphaproteobacteria</taxon>
        <taxon>Sphingomonadales</taxon>
        <taxon>Sphingomonadaceae</taxon>
        <taxon>Blastomonas</taxon>
    </lineage>
</organism>
<dbReference type="Proteomes" id="UP000603317">
    <property type="component" value="Unassembled WGS sequence"/>
</dbReference>
<gene>
    <name evidence="4" type="ORF">GCM10010923_06910</name>
</gene>
<name>A0ABQ1F5V7_9SPHN</name>
<dbReference type="PANTHER" id="PTHR44196">
    <property type="entry name" value="DEHYDROGENASE/REDUCTASE SDR FAMILY MEMBER 7B"/>
    <property type="match status" value="1"/>
</dbReference>
<evidence type="ECO:0000256" key="1">
    <source>
        <dbReference type="ARBA" id="ARBA00006484"/>
    </source>
</evidence>
<dbReference type="PANTHER" id="PTHR44196:SF1">
    <property type="entry name" value="DEHYDROGENASE_REDUCTASE SDR FAMILY MEMBER 7B"/>
    <property type="match status" value="1"/>
</dbReference>
<dbReference type="InterPro" id="IPR020904">
    <property type="entry name" value="Sc_DH/Rdtase_CS"/>
</dbReference>